<dbReference type="OrthoDB" id="2135762at2759"/>
<feature type="compositionally biased region" description="Basic and acidic residues" evidence="1">
    <location>
        <begin position="205"/>
        <end position="214"/>
    </location>
</feature>
<evidence type="ECO:0000256" key="1">
    <source>
        <dbReference type="SAM" id="MobiDB-lite"/>
    </source>
</evidence>
<evidence type="ECO:0008006" key="4">
    <source>
        <dbReference type="Google" id="ProtNLM"/>
    </source>
</evidence>
<feature type="region of interest" description="Disordered" evidence="1">
    <location>
        <begin position="202"/>
        <end position="224"/>
    </location>
</feature>
<proteinExistence type="predicted"/>
<dbReference type="InterPro" id="IPR013950">
    <property type="entry name" value="Mis14/Nsl1"/>
</dbReference>
<accession>A0A9P5T8J7</accession>
<dbReference type="GO" id="GO:0000070">
    <property type="term" value="P:mitotic sister chromatid segregation"/>
    <property type="evidence" value="ECO:0007669"/>
    <property type="project" value="InterPro"/>
</dbReference>
<evidence type="ECO:0000313" key="3">
    <source>
        <dbReference type="Proteomes" id="UP000759537"/>
    </source>
</evidence>
<protein>
    <recommendedName>
        <fullName evidence="4">Kinetochore protein</fullName>
    </recommendedName>
</protein>
<feature type="compositionally biased region" description="Acidic residues" evidence="1">
    <location>
        <begin position="215"/>
        <end position="224"/>
    </location>
</feature>
<reference evidence="2" key="1">
    <citation type="submission" date="2019-10" db="EMBL/GenBank/DDBJ databases">
        <authorList>
            <consortium name="DOE Joint Genome Institute"/>
            <person name="Kuo A."/>
            <person name="Miyauchi S."/>
            <person name="Kiss E."/>
            <person name="Drula E."/>
            <person name="Kohler A."/>
            <person name="Sanchez-Garcia M."/>
            <person name="Andreopoulos B."/>
            <person name="Barry K.W."/>
            <person name="Bonito G."/>
            <person name="Buee M."/>
            <person name="Carver A."/>
            <person name="Chen C."/>
            <person name="Cichocki N."/>
            <person name="Clum A."/>
            <person name="Culley D."/>
            <person name="Crous P.W."/>
            <person name="Fauchery L."/>
            <person name="Girlanda M."/>
            <person name="Hayes R."/>
            <person name="Keri Z."/>
            <person name="LaButti K."/>
            <person name="Lipzen A."/>
            <person name="Lombard V."/>
            <person name="Magnuson J."/>
            <person name="Maillard F."/>
            <person name="Morin E."/>
            <person name="Murat C."/>
            <person name="Nolan M."/>
            <person name="Ohm R."/>
            <person name="Pangilinan J."/>
            <person name="Pereira M."/>
            <person name="Perotto S."/>
            <person name="Peter M."/>
            <person name="Riley R."/>
            <person name="Sitrit Y."/>
            <person name="Stielow B."/>
            <person name="Szollosi G."/>
            <person name="Zifcakova L."/>
            <person name="Stursova M."/>
            <person name="Spatafora J.W."/>
            <person name="Tedersoo L."/>
            <person name="Vaario L.-M."/>
            <person name="Yamada A."/>
            <person name="Yan M."/>
            <person name="Wang P."/>
            <person name="Xu J."/>
            <person name="Bruns T."/>
            <person name="Baldrian P."/>
            <person name="Vilgalys R."/>
            <person name="Henrissat B."/>
            <person name="Grigoriev I.V."/>
            <person name="Hibbett D."/>
            <person name="Nagy L.G."/>
            <person name="Martin F.M."/>
        </authorList>
    </citation>
    <scope>NUCLEOTIDE SEQUENCE</scope>
    <source>
        <strain evidence="2">Prilba</strain>
    </source>
</reference>
<reference evidence="2" key="2">
    <citation type="journal article" date="2020" name="Nat. Commun.">
        <title>Large-scale genome sequencing of mycorrhizal fungi provides insights into the early evolution of symbiotic traits.</title>
        <authorList>
            <person name="Miyauchi S."/>
            <person name="Kiss E."/>
            <person name="Kuo A."/>
            <person name="Drula E."/>
            <person name="Kohler A."/>
            <person name="Sanchez-Garcia M."/>
            <person name="Morin E."/>
            <person name="Andreopoulos B."/>
            <person name="Barry K.W."/>
            <person name="Bonito G."/>
            <person name="Buee M."/>
            <person name="Carver A."/>
            <person name="Chen C."/>
            <person name="Cichocki N."/>
            <person name="Clum A."/>
            <person name="Culley D."/>
            <person name="Crous P.W."/>
            <person name="Fauchery L."/>
            <person name="Girlanda M."/>
            <person name="Hayes R.D."/>
            <person name="Keri Z."/>
            <person name="LaButti K."/>
            <person name="Lipzen A."/>
            <person name="Lombard V."/>
            <person name="Magnuson J."/>
            <person name="Maillard F."/>
            <person name="Murat C."/>
            <person name="Nolan M."/>
            <person name="Ohm R.A."/>
            <person name="Pangilinan J."/>
            <person name="Pereira M.F."/>
            <person name="Perotto S."/>
            <person name="Peter M."/>
            <person name="Pfister S."/>
            <person name="Riley R."/>
            <person name="Sitrit Y."/>
            <person name="Stielow J.B."/>
            <person name="Szollosi G."/>
            <person name="Zifcakova L."/>
            <person name="Stursova M."/>
            <person name="Spatafora J.W."/>
            <person name="Tedersoo L."/>
            <person name="Vaario L.M."/>
            <person name="Yamada A."/>
            <person name="Yan M."/>
            <person name="Wang P."/>
            <person name="Xu J."/>
            <person name="Bruns T."/>
            <person name="Baldrian P."/>
            <person name="Vilgalys R."/>
            <person name="Dunand C."/>
            <person name="Henrissat B."/>
            <person name="Grigoriev I.V."/>
            <person name="Hibbett D."/>
            <person name="Nagy L.G."/>
            <person name="Martin F.M."/>
        </authorList>
    </citation>
    <scope>NUCLEOTIDE SEQUENCE</scope>
    <source>
        <strain evidence="2">Prilba</strain>
    </source>
</reference>
<keyword evidence="3" id="KW-1185">Reference proteome</keyword>
<dbReference type="Proteomes" id="UP000759537">
    <property type="component" value="Unassembled WGS sequence"/>
</dbReference>
<comment type="caution">
    <text evidence="2">The sequence shown here is derived from an EMBL/GenBank/DDBJ whole genome shotgun (WGS) entry which is preliminary data.</text>
</comment>
<feature type="region of interest" description="Disordered" evidence="1">
    <location>
        <begin position="160"/>
        <end position="181"/>
    </location>
</feature>
<evidence type="ECO:0000313" key="2">
    <source>
        <dbReference type="EMBL" id="KAF8479033.1"/>
    </source>
</evidence>
<dbReference type="EMBL" id="WHVB01000010">
    <property type="protein sequence ID" value="KAF8479033.1"/>
    <property type="molecule type" value="Genomic_DNA"/>
</dbReference>
<dbReference type="AlphaFoldDB" id="A0A9P5T8J7"/>
<gene>
    <name evidence="2" type="ORF">DFH94DRAFT_693414</name>
</gene>
<dbReference type="GO" id="GO:0000776">
    <property type="term" value="C:kinetochore"/>
    <property type="evidence" value="ECO:0007669"/>
    <property type="project" value="InterPro"/>
</dbReference>
<sequence>MDESREEIPRISIDSLQDWHRMKAKFSKAVLEQFDQTIRQSGLESERTSLLPHVQQVPIDRLFKSAPPHRILLQFIDTTFDKAKLNVRINGKKFEELKDEDDDREVEPFDEALDRETWSLYNQRLQWDLELATKRRKRPQEVSDLLENLFKIQDAALGELDRPVEDDEDRPDTSLPDDGILAETSDTFSKVAALSEGLHQTVNTQHERLRRLQDGEEEVNALKS</sequence>
<name>A0A9P5T8J7_9AGAM</name>
<dbReference type="Pfam" id="PF08641">
    <property type="entry name" value="Mis14"/>
    <property type="match status" value="1"/>
</dbReference>
<organism evidence="2 3">
    <name type="scientific">Russula ochroleuca</name>
    <dbReference type="NCBI Taxonomy" id="152965"/>
    <lineage>
        <taxon>Eukaryota</taxon>
        <taxon>Fungi</taxon>
        <taxon>Dikarya</taxon>
        <taxon>Basidiomycota</taxon>
        <taxon>Agaricomycotina</taxon>
        <taxon>Agaricomycetes</taxon>
        <taxon>Russulales</taxon>
        <taxon>Russulaceae</taxon>
        <taxon>Russula</taxon>
    </lineage>
</organism>